<organism evidence="9 10">
    <name type="scientific">Streptomyces lavendulocolor</name>
    <dbReference type="NCBI Taxonomy" id="67316"/>
    <lineage>
        <taxon>Bacteria</taxon>
        <taxon>Bacillati</taxon>
        <taxon>Actinomycetota</taxon>
        <taxon>Actinomycetes</taxon>
        <taxon>Kitasatosporales</taxon>
        <taxon>Streptomycetaceae</taxon>
        <taxon>Streptomyces</taxon>
    </lineage>
</organism>
<dbReference type="Proteomes" id="UP001550378">
    <property type="component" value="Unassembled WGS sequence"/>
</dbReference>
<feature type="transmembrane region" description="Helical" evidence="7">
    <location>
        <begin position="151"/>
        <end position="169"/>
    </location>
</feature>
<feature type="transmembrane region" description="Helical" evidence="7">
    <location>
        <begin position="334"/>
        <end position="356"/>
    </location>
</feature>
<keyword evidence="3" id="KW-0201">Cytochrome c-type biogenesis</keyword>
<reference evidence="9 10" key="1">
    <citation type="submission" date="2024-06" db="EMBL/GenBank/DDBJ databases">
        <title>The Natural Products Discovery Center: Release of the First 8490 Sequenced Strains for Exploring Actinobacteria Biosynthetic Diversity.</title>
        <authorList>
            <person name="Kalkreuter E."/>
            <person name="Kautsar S.A."/>
            <person name="Yang D."/>
            <person name="Bader C.D."/>
            <person name="Teijaro C.N."/>
            <person name="Fluegel L."/>
            <person name="Davis C.M."/>
            <person name="Simpson J.R."/>
            <person name="Lauterbach L."/>
            <person name="Steele A.D."/>
            <person name="Gui C."/>
            <person name="Meng S."/>
            <person name="Li G."/>
            <person name="Viehrig K."/>
            <person name="Ye F."/>
            <person name="Su P."/>
            <person name="Kiefer A.F."/>
            <person name="Nichols A."/>
            <person name="Cepeda A.J."/>
            <person name="Yan W."/>
            <person name="Fan B."/>
            <person name="Jiang Y."/>
            <person name="Adhikari A."/>
            <person name="Zheng C.-J."/>
            <person name="Schuster L."/>
            <person name="Cowan T.M."/>
            <person name="Smanski M.J."/>
            <person name="Chevrette M.G."/>
            <person name="De Carvalho L.P.S."/>
            <person name="Shen B."/>
        </authorList>
    </citation>
    <scope>NUCLEOTIDE SEQUENCE [LARGE SCALE GENOMIC DNA]</scope>
    <source>
        <strain evidence="9 10">NPDC006337</strain>
    </source>
</reference>
<evidence type="ECO:0000256" key="1">
    <source>
        <dbReference type="ARBA" id="ARBA00004141"/>
    </source>
</evidence>
<dbReference type="NCBIfam" id="TIGR03144">
    <property type="entry name" value="cytochr_II_ccsB"/>
    <property type="match status" value="1"/>
</dbReference>
<keyword evidence="5 7" id="KW-0472">Membrane</keyword>
<evidence type="ECO:0000256" key="6">
    <source>
        <dbReference type="SAM" id="MobiDB-lite"/>
    </source>
</evidence>
<keyword evidence="10" id="KW-1185">Reference proteome</keyword>
<dbReference type="PANTHER" id="PTHR30071:SF1">
    <property type="entry name" value="CYTOCHROME B_B6 PROTEIN-RELATED"/>
    <property type="match status" value="1"/>
</dbReference>
<protein>
    <submittedName>
        <fullName evidence="9">C-type cytochrome biogenesis protein CcsB</fullName>
    </submittedName>
</protein>
<feature type="transmembrane region" description="Helical" evidence="7">
    <location>
        <begin position="270"/>
        <end position="293"/>
    </location>
</feature>
<feature type="compositionally biased region" description="Low complexity" evidence="6">
    <location>
        <begin position="69"/>
        <end position="79"/>
    </location>
</feature>
<accession>A0ABV2W3C1</accession>
<evidence type="ECO:0000256" key="3">
    <source>
        <dbReference type="ARBA" id="ARBA00022748"/>
    </source>
</evidence>
<evidence type="ECO:0000313" key="10">
    <source>
        <dbReference type="Proteomes" id="UP001550378"/>
    </source>
</evidence>
<feature type="domain" description="Cytochrome c assembly protein" evidence="8">
    <location>
        <begin position="145"/>
        <end position="360"/>
    </location>
</feature>
<feature type="transmembrane region" description="Helical" evidence="7">
    <location>
        <begin position="17"/>
        <end position="39"/>
    </location>
</feature>
<dbReference type="InterPro" id="IPR045062">
    <property type="entry name" value="Cyt_c_biogenesis_CcsA/CcmC"/>
</dbReference>
<keyword evidence="2 7" id="KW-0812">Transmembrane</keyword>
<feature type="compositionally biased region" description="Polar residues" evidence="6">
    <location>
        <begin position="49"/>
        <end position="60"/>
    </location>
</feature>
<dbReference type="RefSeq" id="WP_356577322.1">
    <property type="nucleotide sequence ID" value="NZ_JBEXZO010000027.1"/>
</dbReference>
<evidence type="ECO:0000313" key="9">
    <source>
        <dbReference type="EMBL" id="MEU0707661.1"/>
    </source>
</evidence>
<feature type="transmembrane region" description="Helical" evidence="7">
    <location>
        <begin position="117"/>
        <end position="139"/>
    </location>
</feature>
<evidence type="ECO:0000259" key="8">
    <source>
        <dbReference type="Pfam" id="PF01578"/>
    </source>
</evidence>
<dbReference type="InterPro" id="IPR002541">
    <property type="entry name" value="Cyt_c_assembly"/>
</dbReference>
<dbReference type="InterPro" id="IPR017562">
    <property type="entry name" value="Cyt_c_biogenesis_CcsA"/>
</dbReference>
<feature type="transmembrane region" description="Helical" evidence="7">
    <location>
        <begin position="176"/>
        <end position="197"/>
    </location>
</feature>
<evidence type="ECO:0000256" key="5">
    <source>
        <dbReference type="ARBA" id="ARBA00023136"/>
    </source>
</evidence>
<sequence>MSNTSLADQNLAQLANWLMYSAIAVYLLAFVAACAEWAFGSRGPGGRTSAGSSAEQQTPVAPSRGRTRSAVVGGASGSSTQVLAPPAAAPPEKPQVPVGDGPGAAGSSPKADLVGRIGVSLTVLALLLHSGSVLTRGLAVSRPPWGNMYEFSTAFALMASAAYVGLLAARKPVRWLGVPVLFSVLLTLGLAVSVLYVDSAQLVPALHSYWLWIHVSAAIISGGVFHTAAVVSLLYLFRDRWERAAAAGREQSRAAALLGRLPSARTLDKLAYRLTALVFPLWTFAIIAGAVWAEAAWGRYWGWDPKETWAFITWVAYAAYLHARATAGWKGRRAAVLGLVAFATFVFNYYGVNIFITGLHSYGGLPTK</sequence>
<dbReference type="Pfam" id="PF01578">
    <property type="entry name" value="Cytochrom_C_asm"/>
    <property type="match status" value="1"/>
</dbReference>
<evidence type="ECO:0000256" key="2">
    <source>
        <dbReference type="ARBA" id="ARBA00022692"/>
    </source>
</evidence>
<dbReference type="EMBL" id="JBEXZR010000006">
    <property type="protein sequence ID" value="MEU0707661.1"/>
    <property type="molecule type" value="Genomic_DNA"/>
</dbReference>
<keyword evidence="4 7" id="KW-1133">Transmembrane helix</keyword>
<proteinExistence type="predicted"/>
<feature type="region of interest" description="Disordered" evidence="6">
    <location>
        <begin position="44"/>
        <end position="107"/>
    </location>
</feature>
<dbReference type="PANTHER" id="PTHR30071">
    <property type="entry name" value="HEME EXPORTER PROTEIN C"/>
    <property type="match status" value="1"/>
</dbReference>
<feature type="transmembrane region" description="Helical" evidence="7">
    <location>
        <begin position="209"/>
        <end position="237"/>
    </location>
</feature>
<name>A0ABV2W3C1_9ACTN</name>
<feature type="transmembrane region" description="Helical" evidence="7">
    <location>
        <begin position="308"/>
        <end position="327"/>
    </location>
</feature>
<evidence type="ECO:0000256" key="4">
    <source>
        <dbReference type="ARBA" id="ARBA00022989"/>
    </source>
</evidence>
<gene>
    <name evidence="9" type="primary">ccsB</name>
    <name evidence="9" type="ORF">ABZ508_09850</name>
</gene>
<evidence type="ECO:0000256" key="7">
    <source>
        <dbReference type="SAM" id="Phobius"/>
    </source>
</evidence>
<comment type="subcellular location">
    <subcellularLocation>
        <location evidence="1">Membrane</location>
        <topology evidence="1">Multi-pass membrane protein</topology>
    </subcellularLocation>
</comment>
<comment type="caution">
    <text evidence="9">The sequence shown here is derived from an EMBL/GenBank/DDBJ whole genome shotgun (WGS) entry which is preliminary data.</text>
</comment>